<dbReference type="GO" id="GO:0005694">
    <property type="term" value="C:chromosome"/>
    <property type="evidence" value="ECO:0007669"/>
    <property type="project" value="TreeGrafter"/>
</dbReference>
<evidence type="ECO:0000313" key="7">
    <source>
        <dbReference type="EMBL" id="CBY43356.1"/>
    </source>
</evidence>
<dbReference type="Pfam" id="PF00454">
    <property type="entry name" value="PI3_PI4_kinase"/>
    <property type="match status" value="1"/>
</dbReference>
<protein>
    <submittedName>
        <fullName evidence="7">Uncharacterized protein</fullName>
    </submittedName>
</protein>
<comment type="subcellular location">
    <subcellularLocation>
        <location evidence="1">Nucleus</location>
    </subcellularLocation>
</comment>
<dbReference type="InterPro" id="IPR003152">
    <property type="entry name" value="FATC_dom"/>
</dbReference>
<keyword evidence="3" id="KW-0227">DNA damage</keyword>
<dbReference type="SUPFAM" id="SSF56112">
    <property type="entry name" value="Protein kinase-like (PK-like)"/>
    <property type="match status" value="1"/>
</dbReference>
<dbReference type="SMART" id="SM01343">
    <property type="entry name" value="FATC"/>
    <property type="match status" value="1"/>
</dbReference>
<dbReference type="InterPro" id="IPR011009">
    <property type="entry name" value="Kinase-like_dom_sf"/>
</dbReference>
<evidence type="ECO:0000256" key="3">
    <source>
        <dbReference type="ARBA" id="ARBA00022763"/>
    </source>
</evidence>
<keyword evidence="2" id="KW-0723">Serine/threonine-protein kinase</keyword>
<dbReference type="Gene3D" id="1.10.1070.11">
    <property type="entry name" value="Phosphatidylinositol 3-/4-kinase, catalytic domain"/>
    <property type="match status" value="1"/>
</dbReference>
<dbReference type="InterPro" id="IPR036940">
    <property type="entry name" value="PI3/4_kinase_cat_sf"/>
</dbReference>
<dbReference type="PANTHER" id="PTHR11139:SF69">
    <property type="entry name" value="SERINE_THREONINE-PROTEIN KINASE ATR"/>
    <property type="match status" value="1"/>
</dbReference>
<organism evidence="7">
    <name type="scientific">Oikopleura dioica</name>
    <name type="common">Tunicate</name>
    <dbReference type="NCBI Taxonomy" id="34765"/>
    <lineage>
        <taxon>Eukaryota</taxon>
        <taxon>Metazoa</taxon>
        <taxon>Chordata</taxon>
        <taxon>Tunicata</taxon>
        <taxon>Appendicularia</taxon>
        <taxon>Copelata</taxon>
        <taxon>Oikopleuridae</taxon>
        <taxon>Oikopleura</taxon>
    </lineage>
</organism>
<dbReference type="InterPro" id="IPR000403">
    <property type="entry name" value="PI3/4_kinase_cat_dom"/>
</dbReference>
<dbReference type="EMBL" id="FN658137">
    <property type="protein sequence ID" value="CBY43356.1"/>
    <property type="molecule type" value="Genomic_DNA"/>
</dbReference>
<evidence type="ECO:0000256" key="1">
    <source>
        <dbReference type="ARBA" id="ARBA00004123"/>
    </source>
</evidence>
<feature type="non-terminal residue" evidence="7">
    <location>
        <position position="1"/>
    </location>
</feature>
<dbReference type="GO" id="GO:0000077">
    <property type="term" value="P:DNA damage checkpoint signaling"/>
    <property type="evidence" value="ECO:0007669"/>
    <property type="project" value="TreeGrafter"/>
</dbReference>
<dbReference type="PROSITE" id="PS50290">
    <property type="entry name" value="PI3_4_KINASE_3"/>
    <property type="match status" value="1"/>
</dbReference>
<dbReference type="PANTHER" id="PTHR11139">
    <property type="entry name" value="ATAXIA TELANGIECTASIA MUTATED ATM -RELATED"/>
    <property type="match status" value="1"/>
</dbReference>
<evidence type="ECO:0000256" key="2">
    <source>
        <dbReference type="ARBA" id="ARBA00022527"/>
    </source>
</evidence>
<evidence type="ECO:0000256" key="4">
    <source>
        <dbReference type="ARBA" id="ARBA00023242"/>
    </source>
</evidence>
<feature type="domain" description="FATC" evidence="6">
    <location>
        <begin position="125"/>
        <end position="157"/>
    </location>
</feature>
<keyword evidence="2" id="KW-0418">Kinase</keyword>
<evidence type="ECO:0000259" key="5">
    <source>
        <dbReference type="PROSITE" id="PS50290"/>
    </source>
</evidence>
<dbReference type="InterPro" id="IPR050517">
    <property type="entry name" value="DDR_Repair_Kinase"/>
</dbReference>
<dbReference type="GO" id="GO:0005634">
    <property type="term" value="C:nucleus"/>
    <property type="evidence" value="ECO:0007669"/>
    <property type="project" value="UniProtKB-SubCell"/>
</dbReference>
<feature type="domain" description="PI3K/PI4K catalytic" evidence="5">
    <location>
        <begin position="1"/>
        <end position="114"/>
    </location>
</feature>
<dbReference type="GO" id="GO:0000723">
    <property type="term" value="P:telomere maintenance"/>
    <property type="evidence" value="ECO:0007669"/>
    <property type="project" value="TreeGrafter"/>
</dbReference>
<sequence>VHIDLNMIFLKGRTLKVPEIVPFRLTRNIIDGLGPADCLFRKSALKTIRMAKDKGKLLRTVFSLVLRDPTCKWDKIRSKMNVRSQEESPIVLQKQSNMLKEDRRAAQDLTDLLKRVHCFDKDTKKCYTPSSYLDLLIKEARSDENLHKMYRGWAPHM</sequence>
<dbReference type="AlphaFoldDB" id="E4Z6M8"/>
<gene>
    <name evidence="7" type="ORF">GSOID_T00027946001</name>
</gene>
<keyword evidence="4" id="KW-0539">Nucleus</keyword>
<dbReference type="PROSITE" id="PS51190">
    <property type="entry name" value="FATC"/>
    <property type="match status" value="1"/>
</dbReference>
<dbReference type="Proteomes" id="UP000011014">
    <property type="component" value="Unassembled WGS sequence"/>
</dbReference>
<accession>E4Z6M8</accession>
<proteinExistence type="predicted"/>
<dbReference type="GO" id="GO:0004674">
    <property type="term" value="F:protein serine/threonine kinase activity"/>
    <property type="evidence" value="ECO:0007669"/>
    <property type="project" value="UniProtKB-KW"/>
</dbReference>
<reference evidence="7" key="1">
    <citation type="journal article" date="2010" name="Science">
        <title>Plasticity of animal genome architecture unmasked by rapid evolution of a pelagic tunicate.</title>
        <authorList>
            <person name="Denoeud F."/>
            <person name="Henriet S."/>
            <person name="Mungpakdee S."/>
            <person name="Aury J.M."/>
            <person name="Da Silva C."/>
            <person name="Brinkmann H."/>
            <person name="Mikhaleva J."/>
            <person name="Olsen L.C."/>
            <person name="Jubin C."/>
            <person name="Canestro C."/>
            <person name="Bouquet J.M."/>
            <person name="Danks G."/>
            <person name="Poulain J."/>
            <person name="Campsteijn C."/>
            <person name="Adamski M."/>
            <person name="Cross I."/>
            <person name="Yadetie F."/>
            <person name="Muffato M."/>
            <person name="Louis A."/>
            <person name="Butcher S."/>
            <person name="Tsagkogeorga G."/>
            <person name="Konrad A."/>
            <person name="Singh S."/>
            <person name="Jensen M.F."/>
            <person name="Cong E.H."/>
            <person name="Eikeseth-Otteraa H."/>
            <person name="Noel B."/>
            <person name="Anthouard V."/>
            <person name="Porcel B.M."/>
            <person name="Kachouri-Lafond R."/>
            <person name="Nishino A."/>
            <person name="Ugolini M."/>
            <person name="Chourrout P."/>
            <person name="Nishida H."/>
            <person name="Aasland R."/>
            <person name="Huzurbazar S."/>
            <person name="Westhof E."/>
            <person name="Delsuc F."/>
            <person name="Lehrach H."/>
            <person name="Reinhardt R."/>
            <person name="Weissenbach J."/>
            <person name="Roy S.W."/>
            <person name="Artiguenave F."/>
            <person name="Postlethwait J.H."/>
            <person name="Manak J.R."/>
            <person name="Thompson E.M."/>
            <person name="Jaillon O."/>
            <person name="Du Pasquier L."/>
            <person name="Boudinot P."/>
            <person name="Liberles D.A."/>
            <person name="Volff J.N."/>
            <person name="Philippe H."/>
            <person name="Lenhard B."/>
            <person name="Roest Crollius H."/>
            <person name="Wincker P."/>
            <person name="Chourrout D."/>
        </authorList>
    </citation>
    <scope>NUCLEOTIDE SEQUENCE [LARGE SCALE GENOMIC DNA]</scope>
</reference>
<keyword evidence="2" id="KW-0808">Transferase</keyword>
<dbReference type="GO" id="GO:0006281">
    <property type="term" value="P:DNA repair"/>
    <property type="evidence" value="ECO:0007669"/>
    <property type="project" value="TreeGrafter"/>
</dbReference>
<name>E4Z6M8_OIKDI</name>
<evidence type="ECO:0000259" key="6">
    <source>
        <dbReference type="PROSITE" id="PS51190"/>
    </source>
</evidence>
<dbReference type="Pfam" id="PF02260">
    <property type="entry name" value="FATC"/>
    <property type="match status" value="1"/>
</dbReference>